<evidence type="ECO:0000313" key="1">
    <source>
        <dbReference type="EMBL" id="AUD79542.1"/>
    </source>
</evidence>
<reference evidence="1 2" key="1">
    <citation type="submission" date="2017-12" db="EMBL/GenBank/DDBJ databases">
        <title>Kangiella profundi FT102 completed genome.</title>
        <authorList>
            <person name="Xu J."/>
            <person name="Wang J."/>
            <person name="Lu Y."/>
        </authorList>
    </citation>
    <scope>NUCLEOTIDE SEQUENCE [LARGE SCALE GENOMIC DNA]</scope>
    <source>
        <strain evidence="1 2">FT102</strain>
    </source>
</reference>
<sequence>MNKKILILISVALIFICSLVYFSLSYILAESSKKNVNKQTFFKDINGIKVNDSVTDKNSANVSSNVEILQLDNLSEPKPEVEDCNSLVLDYLDSAKGRAVIEWQESLGMPSMDWQNRHSSLFIDHPYKYYKNSDLLVMAKNGDRFAMYAYGQNMLWKAFTDEELSPALSEGWAYPEITSFIDKSALKEARYWLYRAVLYGSIYTSHNLARVASFERIYLEQNKLLTPERDKELRLEAYIYGELPEKLIHGLHKNTYQGEPRQEWQQEFDKALLQLVDNYQKERVKLGLSRFEMEVPKEYTDLQNLCN</sequence>
<name>A0A2K9APJ3_9GAMM</name>
<dbReference type="RefSeq" id="WP_106647350.1">
    <property type="nucleotide sequence ID" value="NZ_BMGO01000001.1"/>
</dbReference>
<dbReference type="AlphaFoldDB" id="A0A2K9APJ3"/>
<dbReference type="KEGG" id="kpd:CW740_09940"/>
<proteinExistence type="predicted"/>
<dbReference type="Proteomes" id="UP000232693">
    <property type="component" value="Chromosome"/>
</dbReference>
<dbReference type="EMBL" id="CP025120">
    <property type="protein sequence ID" value="AUD79542.1"/>
    <property type="molecule type" value="Genomic_DNA"/>
</dbReference>
<keyword evidence="2" id="KW-1185">Reference proteome</keyword>
<organism evidence="1 2">
    <name type="scientific">Kangiella profundi</name>
    <dbReference type="NCBI Taxonomy" id="1561924"/>
    <lineage>
        <taxon>Bacteria</taxon>
        <taxon>Pseudomonadati</taxon>
        <taxon>Pseudomonadota</taxon>
        <taxon>Gammaproteobacteria</taxon>
        <taxon>Kangiellales</taxon>
        <taxon>Kangiellaceae</taxon>
        <taxon>Kangiella</taxon>
    </lineage>
</organism>
<evidence type="ECO:0000313" key="2">
    <source>
        <dbReference type="Proteomes" id="UP000232693"/>
    </source>
</evidence>
<gene>
    <name evidence="1" type="ORF">CW740_09940</name>
</gene>
<accession>A0A2K9APJ3</accession>
<protein>
    <submittedName>
        <fullName evidence="1">Uncharacterized protein</fullName>
    </submittedName>
</protein>